<evidence type="ECO:0000313" key="1">
    <source>
        <dbReference type="EMBL" id="MFC3303801.1"/>
    </source>
</evidence>
<comment type="caution">
    <text evidence="1">The sequence shown here is derived from an EMBL/GenBank/DDBJ whole genome shotgun (WGS) entry which is preliminary data.</text>
</comment>
<sequence length="362" mass="40146">MLEKFLMTRREVSFRYWQLLLVLAAFALLVVGFGAGVHRAITKPDRAGPFAKSALAVARIPVDAKTVLKALSGRSHPARSGQQRFSGQSGFQRFAPATGEEGLLLLSRFDGDRQRGIVEVLDLRDGSVLHTYSVDEAKIHATTKARIPWVDPQTDKDRSRFFLSHPVATPEGGLVFHGMYTPLVKIDACSRIEWIADDIFHHAIEPAEDGGFYTASVLYPATIRGQSDTFADDAIVKVSADGEVLWKRSVAQIAIASGLKHQALVPAGRKDDPFHLNDVQPVTDDGPHWQKGDLLLSLRHPSSVWLYRPSTDQLVWHQEGHWMMQHDVDVIDDHRISVFDNNTAQLRSGEKSSAQIMPSSST</sequence>
<organism evidence="1 2">
    <name type="scientific">Parvularcula lutaonensis</name>
    <dbReference type="NCBI Taxonomy" id="491923"/>
    <lineage>
        <taxon>Bacteria</taxon>
        <taxon>Pseudomonadati</taxon>
        <taxon>Pseudomonadota</taxon>
        <taxon>Alphaproteobacteria</taxon>
        <taxon>Parvularculales</taxon>
        <taxon>Parvularculaceae</taxon>
        <taxon>Parvularcula</taxon>
    </lineage>
</organism>
<evidence type="ECO:0000313" key="2">
    <source>
        <dbReference type="Proteomes" id="UP001595607"/>
    </source>
</evidence>
<dbReference type="InterPro" id="IPR011047">
    <property type="entry name" value="Quinoprotein_ADH-like_sf"/>
</dbReference>
<gene>
    <name evidence="1" type="ORF">ACFONP_13795</name>
</gene>
<dbReference type="SUPFAM" id="SSF50998">
    <property type="entry name" value="Quinoprotein alcohol dehydrogenase-like"/>
    <property type="match status" value="1"/>
</dbReference>
<reference evidence="2" key="1">
    <citation type="journal article" date="2019" name="Int. J. Syst. Evol. Microbiol.">
        <title>The Global Catalogue of Microorganisms (GCM) 10K type strain sequencing project: providing services to taxonomists for standard genome sequencing and annotation.</title>
        <authorList>
            <consortium name="The Broad Institute Genomics Platform"/>
            <consortium name="The Broad Institute Genome Sequencing Center for Infectious Disease"/>
            <person name="Wu L."/>
            <person name="Ma J."/>
        </authorList>
    </citation>
    <scope>NUCLEOTIDE SEQUENCE [LARGE SCALE GENOMIC DNA]</scope>
    <source>
        <strain evidence="2">KCTC 22245</strain>
    </source>
</reference>
<protein>
    <submittedName>
        <fullName evidence="1">Arylsulfotransferase family protein</fullName>
    </submittedName>
</protein>
<proteinExistence type="predicted"/>
<keyword evidence="2" id="KW-1185">Reference proteome</keyword>
<dbReference type="Pfam" id="PF14269">
    <property type="entry name" value="Arylsulfotran_2"/>
    <property type="match status" value="1"/>
</dbReference>
<dbReference type="RefSeq" id="WP_189576687.1">
    <property type="nucleotide sequence ID" value="NZ_BMXU01000002.1"/>
</dbReference>
<accession>A0ABV7MHS3</accession>
<dbReference type="Proteomes" id="UP001595607">
    <property type="component" value="Unassembled WGS sequence"/>
</dbReference>
<dbReference type="EMBL" id="JBHRVA010000003">
    <property type="protein sequence ID" value="MFC3303801.1"/>
    <property type="molecule type" value="Genomic_DNA"/>
</dbReference>
<name>A0ABV7MHS3_9PROT</name>
<dbReference type="InterPro" id="IPR039535">
    <property type="entry name" value="ASST-like"/>
</dbReference>